<dbReference type="InterPro" id="IPR009057">
    <property type="entry name" value="Homeodomain-like_sf"/>
</dbReference>
<dbReference type="Pfam" id="PF00440">
    <property type="entry name" value="TetR_N"/>
    <property type="match status" value="1"/>
</dbReference>
<dbReference type="SUPFAM" id="SSF46689">
    <property type="entry name" value="Homeodomain-like"/>
    <property type="match status" value="1"/>
</dbReference>
<dbReference type="InterPro" id="IPR050624">
    <property type="entry name" value="HTH-type_Tx_Regulator"/>
</dbReference>
<evidence type="ECO:0000256" key="1">
    <source>
        <dbReference type="ARBA" id="ARBA00023125"/>
    </source>
</evidence>
<feature type="domain" description="HTH tetR-type" evidence="3">
    <location>
        <begin position="6"/>
        <end position="67"/>
    </location>
</feature>
<dbReference type="KEGG" id="cdrk:B9W14_02345"/>
<feature type="DNA-binding region" description="H-T-H motif" evidence="2">
    <location>
        <begin position="30"/>
        <end position="49"/>
    </location>
</feature>
<dbReference type="InterPro" id="IPR001647">
    <property type="entry name" value="HTH_TetR"/>
</dbReference>
<keyword evidence="1 2" id="KW-0238">DNA-binding</keyword>
<dbReference type="GO" id="GO:0003677">
    <property type="term" value="F:DNA binding"/>
    <property type="evidence" value="ECO:0007669"/>
    <property type="project" value="UniProtKB-UniRule"/>
</dbReference>
<organism evidence="4 5">
    <name type="scientific">Clostridium drakei</name>
    <dbReference type="NCBI Taxonomy" id="332101"/>
    <lineage>
        <taxon>Bacteria</taxon>
        <taxon>Bacillati</taxon>
        <taxon>Bacillota</taxon>
        <taxon>Clostridia</taxon>
        <taxon>Eubacteriales</taxon>
        <taxon>Clostridiaceae</taxon>
        <taxon>Clostridium</taxon>
    </lineage>
</organism>
<protein>
    <submittedName>
        <fullName evidence="4">TetR family transcriptional regulator</fullName>
    </submittedName>
</protein>
<name>A0A2U8DL35_9CLOT</name>
<dbReference type="Proteomes" id="UP000244910">
    <property type="component" value="Chromosome"/>
</dbReference>
<dbReference type="PANTHER" id="PTHR43479:SF11">
    <property type="entry name" value="ACREF_ENVCD OPERON REPRESSOR-RELATED"/>
    <property type="match status" value="1"/>
</dbReference>
<evidence type="ECO:0000313" key="5">
    <source>
        <dbReference type="Proteomes" id="UP000244910"/>
    </source>
</evidence>
<dbReference type="EMBL" id="CP020953">
    <property type="protein sequence ID" value="AWI03383.1"/>
    <property type="molecule type" value="Genomic_DNA"/>
</dbReference>
<evidence type="ECO:0000259" key="3">
    <source>
        <dbReference type="PROSITE" id="PS50977"/>
    </source>
</evidence>
<dbReference type="Gene3D" id="1.10.357.10">
    <property type="entry name" value="Tetracycline Repressor, domain 2"/>
    <property type="match status" value="1"/>
</dbReference>
<dbReference type="PROSITE" id="PS50977">
    <property type="entry name" value="HTH_TETR_2"/>
    <property type="match status" value="1"/>
</dbReference>
<proteinExistence type="predicted"/>
<sequence>MAKKEQDARNRIIRAAIEILNEVSDIEKITVRQIAERANVGVGSINYHFNSKDNLLSMAVGDVLAKMATGFLEDKPNLTLNPVQKLKGMLKALCNVATSNNNLIRFMLTQGILNGDMQTPLYLTPILKEIFGEEKEEIKLRIIALQILHPIQIAGISPAAFRIYSGIDLYDTEDRNKFIDMLIDNLIS</sequence>
<evidence type="ECO:0000313" key="4">
    <source>
        <dbReference type="EMBL" id="AWI03383.1"/>
    </source>
</evidence>
<dbReference type="AlphaFoldDB" id="A0A2U8DL35"/>
<dbReference type="RefSeq" id="WP_032078918.1">
    <property type="nucleotide sequence ID" value="NZ_CP020953.1"/>
</dbReference>
<gene>
    <name evidence="4" type="ORF">B9W14_02345</name>
</gene>
<keyword evidence="5" id="KW-1185">Reference proteome</keyword>
<evidence type="ECO:0000256" key="2">
    <source>
        <dbReference type="PROSITE-ProRule" id="PRU00335"/>
    </source>
</evidence>
<reference evidence="5" key="1">
    <citation type="submission" date="2017-04" db="EMBL/GenBank/DDBJ databases">
        <authorList>
            <person name="Song Y."/>
            <person name="Cho B.-K."/>
        </authorList>
    </citation>
    <scope>NUCLEOTIDE SEQUENCE [LARGE SCALE GENOMIC DNA]</scope>
    <source>
        <strain evidence="5">SL1</strain>
    </source>
</reference>
<dbReference type="PANTHER" id="PTHR43479">
    <property type="entry name" value="ACREF/ENVCD OPERON REPRESSOR-RELATED"/>
    <property type="match status" value="1"/>
</dbReference>
<accession>A0A2U8DL35</accession>
<dbReference type="OrthoDB" id="9789566at2"/>